<keyword evidence="2" id="KW-0804">Transcription</keyword>
<dbReference type="PANTHER" id="PTHR45959">
    <property type="entry name" value="BHLH TRANSCRIPTION FACTOR"/>
    <property type="match status" value="1"/>
</dbReference>
<feature type="compositionally biased region" description="Gly residues" evidence="3">
    <location>
        <begin position="16"/>
        <end position="26"/>
    </location>
</feature>
<keyword evidence="1" id="KW-0805">Transcription regulation</keyword>
<dbReference type="InterPro" id="IPR036638">
    <property type="entry name" value="HLH_DNA-bd_sf"/>
</dbReference>
<evidence type="ECO:0000313" key="5">
    <source>
        <dbReference type="EMBL" id="CAK9258600.1"/>
    </source>
</evidence>
<protein>
    <recommendedName>
        <fullName evidence="4">BHLH domain-containing protein</fullName>
    </recommendedName>
</protein>
<dbReference type="PROSITE" id="PS50888">
    <property type="entry name" value="BHLH"/>
    <property type="match status" value="1"/>
</dbReference>
<dbReference type="InterPro" id="IPR052610">
    <property type="entry name" value="bHLH_transcription_regulator"/>
</dbReference>
<dbReference type="Pfam" id="PF00010">
    <property type="entry name" value="HLH"/>
    <property type="match status" value="1"/>
</dbReference>
<dbReference type="SUPFAM" id="SSF47459">
    <property type="entry name" value="HLH, helix-loop-helix DNA-binding domain"/>
    <property type="match status" value="1"/>
</dbReference>
<feature type="compositionally biased region" description="Polar residues" evidence="3">
    <location>
        <begin position="38"/>
        <end position="48"/>
    </location>
</feature>
<evidence type="ECO:0000256" key="1">
    <source>
        <dbReference type="ARBA" id="ARBA00023015"/>
    </source>
</evidence>
<feature type="domain" description="BHLH" evidence="4">
    <location>
        <begin position="278"/>
        <end position="327"/>
    </location>
</feature>
<keyword evidence="6" id="KW-1185">Reference proteome</keyword>
<dbReference type="PANTHER" id="PTHR45959:SF55">
    <property type="entry name" value="BHLH DOMAIN-CONTAINING PROTEIN"/>
    <property type="match status" value="1"/>
</dbReference>
<organism evidence="5 6">
    <name type="scientific">Sphagnum jensenii</name>
    <dbReference type="NCBI Taxonomy" id="128206"/>
    <lineage>
        <taxon>Eukaryota</taxon>
        <taxon>Viridiplantae</taxon>
        <taxon>Streptophyta</taxon>
        <taxon>Embryophyta</taxon>
        <taxon>Bryophyta</taxon>
        <taxon>Sphagnophytina</taxon>
        <taxon>Sphagnopsida</taxon>
        <taxon>Sphagnales</taxon>
        <taxon>Sphagnaceae</taxon>
        <taxon>Sphagnum</taxon>
    </lineage>
</organism>
<dbReference type="Gene3D" id="4.10.280.10">
    <property type="entry name" value="Helix-loop-helix DNA-binding domain"/>
    <property type="match status" value="1"/>
</dbReference>
<evidence type="ECO:0000256" key="3">
    <source>
        <dbReference type="SAM" id="MobiDB-lite"/>
    </source>
</evidence>
<proteinExistence type="predicted"/>
<evidence type="ECO:0000259" key="4">
    <source>
        <dbReference type="PROSITE" id="PS50888"/>
    </source>
</evidence>
<feature type="compositionally biased region" description="Low complexity" evidence="3">
    <location>
        <begin position="353"/>
        <end position="365"/>
    </location>
</feature>
<dbReference type="Proteomes" id="UP001497444">
    <property type="component" value="Chromosome 11"/>
</dbReference>
<dbReference type="InterPro" id="IPR011598">
    <property type="entry name" value="bHLH_dom"/>
</dbReference>
<feature type="region of interest" description="Disordered" evidence="3">
    <location>
        <begin position="14"/>
        <end position="58"/>
    </location>
</feature>
<dbReference type="EMBL" id="OZ020106">
    <property type="protein sequence ID" value="CAK9258600.1"/>
    <property type="molecule type" value="Genomic_DNA"/>
</dbReference>
<name>A0ABP0VZV4_9BRYO</name>
<gene>
    <name evidence="5" type="ORF">CSSPJE1EN1_LOCUS4078</name>
</gene>
<feature type="compositionally biased region" description="Polar residues" evidence="3">
    <location>
        <begin position="366"/>
        <end position="376"/>
    </location>
</feature>
<accession>A0ABP0VZV4</accession>
<reference evidence="5" key="1">
    <citation type="submission" date="2024-02" db="EMBL/GenBank/DDBJ databases">
        <authorList>
            <consortium name="ELIXIR-Norway"/>
            <consortium name="Elixir Norway"/>
        </authorList>
    </citation>
    <scope>NUCLEOTIDE SEQUENCE</scope>
</reference>
<evidence type="ECO:0000313" key="6">
    <source>
        <dbReference type="Proteomes" id="UP001497444"/>
    </source>
</evidence>
<sequence length="537" mass="58134">MLAVQKAWGYEMSDGCRGGGGGGGGGRRGRRGGRADGQPSTNTTTASRENARGLGDTDGASLATALHEMEQDLRREESNASLLQQQIVYDKYLSAVPFLQERKISLPAFHSTLIAASDTLESVVTTSSSQPVQQQTVTDSLLLYTSPAAMEQQQVSGLLLPTTYTSSHNSLVPGISRSGSLDLDTGASLATVAFQCETPAADIRNEAAVGSAVTEWEANVGGDATKVSHQLLAGVKRARRGGSADHNAQEFLEEVQQQFRKKQPRSETTTSARWKRPIDQADHIARERQRRDNMTSRFSTLETLLPPGPKRDRSTIVDESIQYVKNLHHEISILRQRRSDLKRTVESSSSCLTTGERTAGSTTTGIFSTPIQGNNPCSIDTTTTTPAEEMPVSKGQGQSGDDTAVAASMMPMLVKEDSYIPEKQQSNSNVAATRKNSRSCADKLDVFMDLPEQVVIEMVCQPRPHIQSQILQAVESLGLDVCQCSLNKVVLRVVYVIVAKPRVVMSNAVSYDDIMEALKSALGPNIIPDSKRGIEII</sequence>
<dbReference type="SMART" id="SM00353">
    <property type="entry name" value="HLH"/>
    <property type="match status" value="1"/>
</dbReference>
<dbReference type="InterPro" id="IPR045239">
    <property type="entry name" value="bHLH95_bHLH"/>
</dbReference>
<evidence type="ECO:0000256" key="2">
    <source>
        <dbReference type="ARBA" id="ARBA00023163"/>
    </source>
</evidence>
<feature type="region of interest" description="Disordered" evidence="3">
    <location>
        <begin position="352"/>
        <end position="376"/>
    </location>
</feature>
<dbReference type="CDD" id="cd11393">
    <property type="entry name" value="bHLH_AtbHLH_like"/>
    <property type="match status" value="1"/>
</dbReference>